<name>A0ABT0DZI1_9SPHN</name>
<protein>
    <recommendedName>
        <fullName evidence="4">Spore coat protein U domain-containing protein</fullName>
    </recommendedName>
</protein>
<reference evidence="2 3" key="1">
    <citation type="submission" date="2022-04" db="EMBL/GenBank/DDBJ databases">
        <authorList>
            <person name="Huq M.A."/>
        </authorList>
    </citation>
    <scope>NUCLEOTIDE SEQUENCE [LARGE SCALE GENOMIC DNA]</scope>
    <source>
        <strain evidence="2 3">MAH-33</strain>
    </source>
</reference>
<feature type="chain" id="PRO_5047371100" description="Spore coat protein U domain-containing protein" evidence="1">
    <location>
        <begin position="26"/>
        <end position="202"/>
    </location>
</feature>
<dbReference type="EMBL" id="JALKHS010000010">
    <property type="protein sequence ID" value="MCK0532530.1"/>
    <property type="molecule type" value="Genomic_DNA"/>
</dbReference>
<organism evidence="2 3">
    <name type="scientific">Sphingobium agri</name>
    <dbReference type="NCBI Taxonomy" id="2933566"/>
    <lineage>
        <taxon>Bacteria</taxon>
        <taxon>Pseudomonadati</taxon>
        <taxon>Pseudomonadota</taxon>
        <taxon>Alphaproteobacteria</taxon>
        <taxon>Sphingomonadales</taxon>
        <taxon>Sphingomonadaceae</taxon>
        <taxon>Sphingobium</taxon>
    </lineage>
</organism>
<evidence type="ECO:0000313" key="2">
    <source>
        <dbReference type="EMBL" id="MCK0532530.1"/>
    </source>
</evidence>
<keyword evidence="3" id="KW-1185">Reference proteome</keyword>
<evidence type="ECO:0008006" key="4">
    <source>
        <dbReference type="Google" id="ProtNLM"/>
    </source>
</evidence>
<dbReference type="Proteomes" id="UP001203512">
    <property type="component" value="Unassembled WGS sequence"/>
</dbReference>
<accession>A0ABT0DZI1</accession>
<sequence>MMTRFLILCMAMVAALGFAGQPAHAQVTAYAAGQGSVNSITVGVDVRASVRGRCGFATGGAPSGSIDQADFDQTGFTRDFAIQLNCSGASRIAISSANGGMAGSATGGQGYAAKAPYQVALRMVADNGTSASASCDASALASGGACSFAGVAGETKGLRLAGASTKANGSYLRVSAPAYSGADTLVAGRYSDTLSITVSVSP</sequence>
<comment type="caution">
    <text evidence="2">The sequence shown here is derived from an EMBL/GenBank/DDBJ whole genome shotgun (WGS) entry which is preliminary data.</text>
</comment>
<evidence type="ECO:0000256" key="1">
    <source>
        <dbReference type="SAM" id="SignalP"/>
    </source>
</evidence>
<evidence type="ECO:0000313" key="3">
    <source>
        <dbReference type="Proteomes" id="UP001203512"/>
    </source>
</evidence>
<keyword evidence="1" id="KW-0732">Signal</keyword>
<gene>
    <name evidence="2" type="ORF">MU848_13145</name>
</gene>
<feature type="signal peptide" evidence="1">
    <location>
        <begin position="1"/>
        <end position="25"/>
    </location>
</feature>
<proteinExistence type="predicted"/>